<dbReference type="GO" id="GO:0005829">
    <property type="term" value="C:cytosol"/>
    <property type="evidence" value="ECO:0007669"/>
    <property type="project" value="InterPro"/>
</dbReference>
<evidence type="ECO:0000313" key="10">
    <source>
        <dbReference type="EMBL" id="KKR42219.1"/>
    </source>
</evidence>
<keyword evidence="5" id="KW-0067">ATP-binding</keyword>
<evidence type="ECO:0000313" key="11">
    <source>
        <dbReference type="Proteomes" id="UP000034881"/>
    </source>
</evidence>
<keyword evidence="6" id="KW-0443">Lipid metabolism</keyword>
<dbReference type="Proteomes" id="UP000034881">
    <property type="component" value="Unassembled WGS sequence"/>
</dbReference>
<dbReference type="Pfam" id="PF22700">
    <property type="entry name" value="MVD-like_N"/>
    <property type="match status" value="1"/>
</dbReference>
<evidence type="ECO:0000256" key="1">
    <source>
        <dbReference type="ARBA" id="ARBA00008831"/>
    </source>
</evidence>
<accession>A0A0G0QP80</accession>
<dbReference type="InterPro" id="IPR041431">
    <property type="entry name" value="Mvd1_C"/>
</dbReference>
<dbReference type="InterPro" id="IPR029765">
    <property type="entry name" value="Mev_diP_decarb"/>
</dbReference>
<evidence type="ECO:0000256" key="7">
    <source>
        <dbReference type="ARBA" id="ARBA00023239"/>
    </source>
</evidence>
<dbReference type="GO" id="GO:0019287">
    <property type="term" value="P:isopentenyl diphosphate biosynthetic process, mevalonate pathway"/>
    <property type="evidence" value="ECO:0007669"/>
    <property type="project" value="InterPro"/>
</dbReference>
<protein>
    <recommendedName>
        <fullName evidence="2">diphosphomevalonate decarboxylase</fullName>
        <ecNumber evidence="2">4.1.1.33</ecNumber>
    </recommendedName>
</protein>
<comment type="similarity">
    <text evidence="1">Belongs to the diphosphomevalonate decarboxylase family.</text>
</comment>
<keyword evidence="4" id="KW-0547">Nucleotide-binding</keyword>
<feature type="domain" description="Mvd1 C-terminal" evidence="8">
    <location>
        <begin position="176"/>
        <end position="300"/>
    </location>
</feature>
<evidence type="ECO:0000256" key="2">
    <source>
        <dbReference type="ARBA" id="ARBA00012296"/>
    </source>
</evidence>
<dbReference type="EC" id="4.1.1.33" evidence="2"/>
<keyword evidence="3" id="KW-0444">Lipid biosynthesis</keyword>
<evidence type="ECO:0000259" key="8">
    <source>
        <dbReference type="Pfam" id="PF18376"/>
    </source>
</evidence>
<dbReference type="PANTHER" id="PTHR10977:SF3">
    <property type="entry name" value="DIPHOSPHOMEVALONATE DECARBOXYLASE"/>
    <property type="match status" value="1"/>
</dbReference>
<dbReference type="PIRSF" id="PIRSF015950">
    <property type="entry name" value="Mev_P_decrbx"/>
    <property type="match status" value="1"/>
</dbReference>
<dbReference type="Gene3D" id="3.30.230.10">
    <property type="match status" value="1"/>
</dbReference>
<evidence type="ECO:0000259" key="9">
    <source>
        <dbReference type="Pfam" id="PF22700"/>
    </source>
</evidence>
<dbReference type="InterPro" id="IPR036554">
    <property type="entry name" value="GHMP_kinase_C_sf"/>
</dbReference>
<evidence type="ECO:0000256" key="6">
    <source>
        <dbReference type="ARBA" id="ARBA00023098"/>
    </source>
</evidence>
<dbReference type="PATRIC" id="fig|1618431.3.peg.471"/>
<dbReference type="Gene3D" id="3.30.70.890">
    <property type="entry name" value="GHMP kinase, C-terminal domain"/>
    <property type="match status" value="1"/>
</dbReference>
<comment type="caution">
    <text evidence="10">The sequence shown here is derived from an EMBL/GenBank/DDBJ whole genome shotgun (WGS) entry which is preliminary data.</text>
</comment>
<feature type="domain" description="Diphosphomevalonate decarboxylase-like N-terminal" evidence="9">
    <location>
        <begin position="7"/>
        <end position="162"/>
    </location>
</feature>
<dbReference type="SUPFAM" id="SSF54211">
    <property type="entry name" value="Ribosomal protein S5 domain 2-like"/>
    <property type="match status" value="1"/>
</dbReference>
<dbReference type="PANTHER" id="PTHR10977">
    <property type="entry name" value="DIPHOSPHOMEVALONATE DECARBOXYLASE"/>
    <property type="match status" value="1"/>
</dbReference>
<evidence type="ECO:0000256" key="5">
    <source>
        <dbReference type="ARBA" id="ARBA00022840"/>
    </source>
</evidence>
<evidence type="ECO:0000256" key="4">
    <source>
        <dbReference type="ARBA" id="ARBA00022741"/>
    </source>
</evidence>
<dbReference type="InterPro" id="IPR020568">
    <property type="entry name" value="Ribosomal_Su5_D2-typ_SF"/>
</dbReference>
<dbReference type="InterPro" id="IPR053859">
    <property type="entry name" value="MVD-like_N"/>
</dbReference>
<dbReference type="FunFam" id="3.30.230.10:FF:000072">
    <property type="entry name" value="Diphosphomevalonate decarboxylase"/>
    <property type="match status" value="1"/>
</dbReference>
<dbReference type="EMBL" id="LBYB01000003">
    <property type="protein sequence ID" value="KKR42219.1"/>
    <property type="molecule type" value="Genomic_DNA"/>
</dbReference>
<gene>
    <name evidence="10" type="ORF">UT77_C0003G0014</name>
</gene>
<evidence type="ECO:0000256" key="3">
    <source>
        <dbReference type="ARBA" id="ARBA00022516"/>
    </source>
</evidence>
<sequence length="326" mass="35826">MKATAIAPSNIAFTKYWGRKDETLRLPENGSICMCLSNLLTTTTVEFSQGYQQDEVTINGGGLEAGEAKRIIKHLDRIRKPAGIDRKAKVVSNNNFPTGTGLSSSASGFAALTLAASKAAGLELSEKELSILARQGSGSACRSIPSGFVEWLDGDTSETSYAIQIFPPGHWAIIDIVAVVSEGKKEVPTSQGMQKTHSSPFMAVRLSKMKEKNEKVKKLIKEKNFKEFGELLEQEALELHTIMLTQIPPLIYWTPGTLRIMKLTPFWRQEGIPVYFTINTGQDIHLICESKNVEKVKSKLSGLDFVKDIIVNAPGEGARLSKTHLF</sequence>
<keyword evidence="7" id="KW-0456">Lyase</keyword>
<organism evidence="10 11">
    <name type="scientific">Candidatus Daviesbacteria bacterium GW2011_GWC2_40_12</name>
    <dbReference type="NCBI Taxonomy" id="1618431"/>
    <lineage>
        <taxon>Bacteria</taxon>
        <taxon>Candidatus Daviesiibacteriota</taxon>
    </lineage>
</organism>
<dbReference type="NCBIfam" id="TIGR01240">
    <property type="entry name" value="mevDPdecarb"/>
    <property type="match status" value="1"/>
</dbReference>
<reference evidence="10 11" key="1">
    <citation type="journal article" date="2015" name="Nature">
        <title>rRNA introns, odd ribosomes, and small enigmatic genomes across a large radiation of phyla.</title>
        <authorList>
            <person name="Brown C.T."/>
            <person name="Hug L.A."/>
            <person name="Thomas B.C."/>
            <person name="Sharon I."/>
            <person name="Castelle C.J."/>
            <person name="Singh A."/>
            <person name="Wilkins M.J."/>
            <person name="Williams K.H."/>
            <person name="Banfield J.F."/>
        </authorList>
    </citation>
    <scope>NUCLEOTIDE SEQUENCE [LARGE SCALE GENOMIC DNA]</scope>
</reference>
<dbReference type="SUPFAM" id="SSF55060">
    <property type="entry name" value="GHMP Kinase, C-terminal domain"/>
    <property type="match status" value="1"/>
</dbReference>
<dbReference type="AlphaFoldDB" id="A0A0G0QP80"/>
<dbReference type="Pfam" id="PF18376">
    <property type="entry name" value="MDD_C"/>
    <property type="match status" value="1"/>
</dbReference>
<name>A0A0G0QP80_9BACT</name>
<dbReference type="GO" id="GO:0005524">
    <property type="term" value="F:ATP binding"/>
    <property type="evidence" value="ECO:0007669"/>
    <property type="project" value="UniProtKB-KW"/>
</dbReference>
<dbReference type="InterPro" id="IPR014721">
    <property type="entry name" value="Ribsml_uS5_D2-typ_fold_subgr"/>
</dbReference>
<proteinExistence type="inferred from homology"/>
<dbReference type="GO" id="GO:0004163">
    <property type="term" value="F:diphosphomevalonate decarboxylase activity"/>
    <property type="evidence" value="ECO:0007669"/>
    <property type="project" value="UniProtKB-EC"/>
</dbReference>
<dbReference type="InterPro" id="IPR005935">
    <property type="entry name" value="Mev_decarb"/>
</dbReference>